<dbReference type="NCBIfam" id="NF045652">
    <property type="entry name" value="ProlPCPDhRedW"/>
    <property type="match status" value="1"/>
</dbReference>
<name>A0A2M8LWL4_9ACTN</name>
<dbReference type="GO" id="GO:0003995">
    <property type="term" value="F:acyl-CoA dehydrogenase activity"/>
    <property type="evidence" value="ECO:0007669"/>
    <property type="project" value="TreeGrafter"/>
</dbReference>
<comment type="caution">
    <text evidence="10">The sequence shown here is derived from an EMBL/GenBank/DDBJ whole genome shotgun (WGS) entry which is preliminary data.</text>
</comment>
<keyword evidence="3 6" id="KW-0285">Flavoprotein</keyword>
<comment type="similarity">
    <text evidence="2 6">Belongs to the acyl-CoA dehydrogenase family.</text>
</comment>
<feature type="domain" description="Acyl-CoA dehydrogenase/oxidase N-terminal" evidence="9">
    <location>
        <begin position="7"/>
        <end position="128"/>
    </location>
</feature>
<protein>
    <submittedName>
        <fullName evidence="10">Acyl-CoA dehydrogenase</fullName>
    </submittedName>
</protein>
<dbReference type="EMBL" id="PGGW01000058">
    <property type="protein sequence ID" value="PJE96358.1"/>
    <property type="molecule type" value="Genomic_DNA"/>
</dbReference>
<accession>A0A2M8LWL4</accession>
<dbReference type="InterPro" id="IPR037069">
    <property type="entry name" value="AcylCoA_DH/ox_N_sf"/>
</dbReference>
<evidence type="ECO:0000256" key="4">
    <source>
        <dbReference type="ARBA" id="ARBA00022827"/>
    </source>
</evidence>
<evidence type="ECO:0000313" key="11">
    <source>
        <dbReference type="Proteomes" id="UP000230407"/>
    </source>
</evidence>
<dbReference type="Pfam" id="PF00441">
    <property type="entry name" value="Acyl-CoA_dh_1"/>
    <property type="match status" value="1"/>
</dbReference>
<dbReference type="InterPro" id="IPR006091">
    <property type="entry name" value="Acyl-CoA_Oxase/DH_mid-dom"/>
</dbReference>
<feature type="domain" description="Acyl-CoA oxidase/dehydrogenase middle" evidence="8">
    <location>
        <begin position="133"/>
        <end position="227"/>
    </location>
</feature>
<proteinExistence type="inferred from homology"/>
<organism evidence="10 11">
    <name type="scientific">Streptomyces carminius</name>
    <dbReference type="NCBI Taxonomy" id="2665496"/>
    <lineage>
        <taxon>Bacteria</taxon>
        <taxon>Bacillati</taxon>
        <taxon>Actinomycetota</taxon>
        <taxon>Actinomycetes</taxon>
        <taxon>Kitasatosporales</taxon>
        <taxon>Streptomycetaceae</taxon>
        <taxon>Streptomyces</taxon>
    </lineage>
</organism>
<dbReference type="Pfam" id="PF02771">
    <property type="entry name" value="Acyl-CoA_dh_N"/>
    <property type="match status" value="1"/>
</dbReference>
<dbReference type="InterPro" id="IPR013786">
    <property type="entry name" value="AcylCoA_DH/ox_N"/>
</dbReference>
<evidence type="ECO:0000259" key="9">
    <source>
        <dbReference type="Pfam" id="PF02771"/>
    </source>
</evidence>
<dbReference type="SUPFAM" id="SSF56645">
    <property type="entry name" value="Acyl-CoA dehydrogenase NM domain-like"/>
    <property type="match status" value="1"/>
</dbReference>
<evidence type="ECO:0000256" key="1">
    <source>
        <dbReference type="ARBA" id="ARBA00001974"/>
    </source>
</evidence>
<dbReference type="InterPro" id="IPR009075">
    <property type="entry name" value="AcylCo_DH/oxidase_C"/>
</dbReference>
<evidence type="ECO:0000256" key="3">
    <source>
        <dbReference type="ARBA" id="ARBA00022630"/>
    </source>
</evidence>
<dbReference type="Gene3D" id="2.40.110.10">
    <property type="entry name" value="Butyryl-CoA Dehydrogenase, subunit A, domain 2"/>
    <property type="match status" value="1"/>
</dbReference>
<dbReference type="SUPFAM" id="SSF47203">
    <property type="entry name" value="Acyl-CoA dehydrogenase C-terminal domain-like"/>
    <property type="match status" value="1"/>
</dbReference>
<evidence type="ECO:0000256" key="6">
    <source>
        <dbReference type="RuleBase" id="RU362125"/>
    </source>
</evidence>
<dbReference type="Gene3D" id="1.10.540.10">
    <property type="entry name" value="Acyl-CoA dehydrogenase/oxidase, N-terminal domain"/>
    <property type="match status" value="1"/>
</dbReference>
<dbReference type="RefSeq" id="WP_100202852.1">
    <property type="nucleotide sequence ID" value="NZ_PGGW01000058.1"/>
</dbReference>
<feature type="domain" description="Acyl-CoA dehydrogenase/oxidase C-terminal" evidence="7">
    <location>
        <begin position="239"/>
        <end position="386"/>
    </location>
</feature>
<dbReference type="Gene3D" id="1.20.140.10">
    <property type="entry name" value="Butyryl-CoA Dehydrogenase, subunit A, domain 3"/>
    <property type="match status" value="1"/>
</dbReference>
<evidence type="ECO:0000259" key="7">
    <source>
        <dbReference type="Pfam" id="PF00441"/>
    </source>
</evidence>
<reference evidence="10 11" key="1">
    <citation type="submission" date="2017-11" db="EMBL/GenBank/DDBJ databases">
        <title>Streptomyces carmine sp. nov., a novel actinomycete isolated from Sophora alopecuroides in Xinjiang, China.</title>
        <authorList>
            <person name="Wang Y."/>
            <person name="Luo X."/>
            <person name="Wan C."/>
            <person name="Zhang L."/>
        </authorList>
    </citation>
    <scope>NUCLEOTIDE SEQUENCE [LARGE SCALE GENOMIC DNA]</scope>
    <source>
        <strain evidence="10 11">TRM SA0054</strain>
    </source>
</reference>
<comment type="cofactor">
    <cofactor evidence="1 6">
        <name>FAD</name>
        <dbReference type="ChEBI" id="CHEBI:57692"/>
    </cofactor>
</comment>
<evidence type="ECO:0000313" key="10">
    <source>
        <dbReference type="EMBL" id="PJE96358.1"/>
    </source>
</evidence>
<sequence length="397" mass="41639">MNFDLDPETAEMRDMVLRFARRELAGPSGGSGDAPAGPGGFDAGDFRRRWLLAGKQGVVGATVPGRYGGSGLDAVAAAAVLEALGEGSPDTGFAFSVAAHLFASLMPIVEFGTEEQKLGWLPALCSGERIAAHCVTEPEAGSDALNLRTRAERRDGHYVLDGEKCFTTNAPVADVFVVQAATAPGGGFFGLSTFVVDAGTPGLSVGPPYRKVGLRGSPTADVRLDGCVVPADRMLGAEGAGASVFTSSMKWERTCLFAAYLGAMRRVLDDTVRHVGEREQFGTPIGGFQAVSHRVVDMTLRLEAARLLLYRAARGLADGSQDEIAPALAKLAVSEAAVQVGLDAVQLRGALGVLDGEAETLLRDALPARIFSGTNEIQKNNVARAMGLTGRRPGRRR</sequence>
<keyword evidence="5 6" id="KW-0560">Oxidoreductase</keyword>
<evidence type="ECO:0000256" key="2">
    <source>
        <dbReference type="ARBA" id="ARBA00009347"/>
    </source>
</evidence>
<dbReference type="Pfam" id="PF02770">
    <property type="entry name" value="Acyl-CoA_dh_M"/>
    <property type="match status" value="1"/>
</dbReference>
<dbReference type="InterPro" id="IPR054940">
    <property type="entry name" value="ProlPCPDhRedW"/>
</dbReference>
<dbReference type="PANTHER" id="PTHR43884:SF12">
    <property type="entry name" value="ISOVALERYL-COA DEHYDROGENASE, MITOCHONDRIAL-RELATED"/>
    <property type="match status" value="1"/>
</dbReference>
<keyword evidence="11" id="KW-1185">Reference proteome</keyword>
<dbReference type="AlphaFoldDB" id="A0A2M8LWL4"/>
<dbReference type="InterPro" id="IPR009100">
    <property type="entry name" value="AcylCoA_DH/oxidase_NM_dom_sf"/>
</dbReference>
<dbReference type="FunFam" id="2.40.110.10:FF:000002">
    <property type="entry name" value="Acyl-CoA dehydrogenase fadE12"/>
    <property type="match status" value="1"/>
</dbReference>
<keyword evidence="4 6" id="KW-0274">FAD</keyword>
<gene>
    <name evidence="10" type="ORF">CUT44_17685</name>
</gene>
<evidence type="ECO:0000259" key="8">
    <source>
        <dbReference type="Pfam" id="PF02770"/>
    </source>
</evidence>
<evidence type="ECO:0000256" key="5">
    <source>
        <dbReference type="ARBA" id="ARBA00023002"/>
    </source>
</evidence>
<dbReference type="CDD" id="cd00567">
    <property type="entry name" value="ACAD"/>
    <property type="match status" value="1"/>
</dbReference>
<dbReference type="InterPro" id="IPR036250">
    <property type="entry name" value="AcylCo_DH-like_C"/>
</dbReference>
<dbReference type="Proteomes" id="UP000230407">
    <property type="component" value="Unassembled WGS sequence"/>
</dbReference>
<dbReference type="InterPro" id="IPR046373">
    <property type="entry name" value="Acyl-CoA_Oxase/DH_mid-dom_sf"/>
</dbReference>
<dbReference type="GO" id="GO:0050660">
    <property type="term" value="F:flavin adenine dinucleotide binding"/>
    <property type="evidence" value="ECO:0007669"/>
    <property type="project" value="InterPro"/>
</dbReference>
<dbReference type="PANTHER" id="PTHR43884">
    <property type="entry name" value="ACYL-COA DEHYDROGENASE"/>
    <property type="match status" value="1"/>
</dbReference>